<dbReference type="PANTHER" id="PTHR44103">
    <property type="entry name" value="PROPROTEIN CONVERTASE P"/>
    <property type="match status" value="1"/>
</dbReference>
<dbReference type="Pfam" id="PF13517">
    <property type="entry name" value="FG-GAP_3"/>
    <property type="match status" value="1"/>
</dbReference>
<reference evidence="3 4" key="1">
    <citation type="submission" date="2024-09" db="EMBL/GenBank/DDBJ databases">
        <authorList>
            <person name="Sun Q."/>
            <person name="Mori K."/>
        </authorList>
    </citation>
    <scope>NUCLEOTIDE SEQUENCE [LARGE SCALE GENOMIC DNA]</scope>
    <source>
        <strain evidence="3 4">TBRC 3947</strain>
    </source>
</reference>
<evidence type="ECO:0000313" key="4">
    <source>
        <dbReference type="Proteomes" id="UP001589867"/>
    </source>
</evidence>
<keyword evidence="1" id="KW-0732">Signal</keyword>
<dbReference type="InterPro" id="IPR043504">
    <property type="entry name" value="Peptidase_S1_PA_chymotrypsin"/>
</dbReference>
<feature type="domain" description="Peptidase S1" evidence="2">
    <location>
        <begin position="19"/>
        <end position="250"/>
    </location>
</feature>
<protein>
    <submittedName>
        <fullName evidence="3">FG-GAP-like repeat-containing protein</fullName>
    </submittedName>
</protein>
<evidence type="ECO:0000256" key="1">
    <source>
        <dbReference type="ARBA" id="ARBA00022729"/>
    </source>
</evidence>
<dbReference type="SUPFAM" id="SSF69318">
    <property type="entry name" value="Integrin alpha N-terminal domain"/>
    <property type="match status" value="1"/>
</dbReference>
<dbReference type="InterPro" id="IPR013517">
    <property type="entry name" value="FG-GAP"/>
</dbReference>
<sequence length="664" mass="68998">MGAGLVVAVLLAGTPAYGIANGEPVAAGAYGFAAHLRIGDVRACSGTLVGTASMPERRWVLTAASCFAQDGRPTRWGPPPWPTTVTVGRSDLLGQQPRSSASVPSVDAVRATDVISHPDRDVALVRLASPVTAVTPASLAASPAAVGAQVRVAGYGRTATEWVPDRLHSGAFTVQAARQHSYDIAGSGSPFASLCEGDAGAPVFGGGTPVLYGLVSTSSQAGCLTETGTGNGATAVRVHDLGAWIDEKVAAQPTGLVRSERGDLTGDGHTDLVGMDSEGRLWLYPGLEMPAWFGPRVQIGTGWASMVRIAVGEFTGDSHDDVVAADRDGRLWVYPGQGAAWLGSRIQIGSSGWATMVHLEIGNFNGDAYDDVLVVNAAGELWVYPGRSDGKLNPAFRIGRSGWAAMVHLAAGEFDEDARDDVLAVDAAGKLWLYPGLGTTGLGSRVQIGSSGWATMRTFTVGEFNRDAYNDVLVFDQAGKLWLYPGTETPGTETPALGARVTVGEGGTGAAVPGEPRALDGLGTSVVEGYRYPNAEQILAEQNVKLISGDGHILLADCATPPQGDIGLLKVYTTEEEIGVDGIGRVCFKVRAPYGFLDLEVPGVFEIRGDGLRTGTGHEVTADLRDDDGEQITVDLVPDGSTQVGLGGDAHASPTMLLRLTVTG</sequence>
<keyword evidence="4" id="KW-1185">Reference proteome</keyword>
<dbReference type="PANTHER" id="PTHR44103:SF1">
    <property type="entry name" value="PROPROTEIN CONVERTASE P"/>
    <property type="match status" value="1"/>
</dbReference>
<dbReference type="PROSITE" id="PS50240">
    <property type="entry name" value="TRYPSIN_DOM"/>
    <property type="match status" value="1"/>
</dbReference>
<dbReference type="InterPro" id="IPR001254">
    <property type="entry name" value="Trypsin_dom"/>
</dbReference>
<proteinExistence type="predicted"/>
<dbReference type="SMART" id="SM00020">
    <property type="entry name" value="Tryp_SPc"/>
    <property type="match status" value="1"/>
</dbReference>
<dbReference type="InterPro" id="IPR001314">
    <property type="entry name" value="Peptidase_S1A"/>
</dbReference>
<dbReference type="Proteomes" id="UP001589867">
    <property type="component" value="Unassembled WGS sequence"/>
</dbReference>
<accession>A0ABV6M502</accession>
<organism evidence="3 4">
    <name type="scientific">Phytohabitans kaempferiae</name>
    <dbReference type="NCBI Taxonomy" id="1620943"/>
    <lineage>
        <taxon>Bacteria</taxon>
        <taxon>Bacillati</taxon>
        <taxon>Actinomycetota</taxon>
        <taxon>Actinomycetes</taxon>
        <taxon>Micromonosporales</taxon>
        <taxon>Micromonosporaceae</taxon>
    </lineage>
</organism>
<dbReference type="InterPro" id="IPR028994">
    <property type="entry name" value="Integrin_alpha_N"/>
</dbReference>
<evidence type="ECO:0000259" key="2">
    <source>
        <dbReference type="PROSITE" id="PS50240"/>
    </source>
</evidence>
<dbReference type="EMBL" id="JBHLUH010000039">
    <property type="protein sequence ID" value="MFC0529780.1"/>
    <property type="molecule type" value="Genomic_DNA"/>
</dbReference>
<dbReference type="InterPro" id="IPR009003">
    <property type="entry name" value="Peptidase_S1_PA"/>
</dbReference>
<gene>
    <name evidence="3" type="ORF">ACFFIA_19155</name>
</gene>
<comment type="caution">
    <text evidence="3">The sequence shown here is derived from an EMBL/GenBank/DDBJ whole genome shotgun (WGS) entry which is preliminary data.</text>
</comment>
<name>A0ABV6M502_9ACTN</name>
<dbReference type="Gene3D" id="2.115.10.10">
    <property type="entry name" value="Tachylectin 2"/>
    <property type="match status" value="1"/>
</dbReference>
<dbReference type="SUPFAM" id="SSF50494">
    <property type="entry name" value="Trypsin-like serine proteases"/>
    <property type="match status" value="1"/>
</dbReference>
<dbReference type="Gene3D" id="2.40.10.10">
    <property type="entry name" value="Trypsin-like serine proteases"/>
    <property type="match status" value="1"/>
</dbReference>
<dbReference type="RefSeq" id="WP_377252841.1">
    <property type="nucleotide sequence ID" value="NZ_JBHLUH010000039.1"/>
</dbReference>
<dbReference type="Pfam" id="PF00089">
    <property type="entry name" value="Trypsin"/>
    <property type="match status" value="1"/>
</dbReference>
<dbReference type="PRINTS" id="PR00722">
    <property type="entry name" value="CHYMOTRYPSIN"/>
</dbReference>
<evidence type="ECO:0000313" key="3">
    <source>
        <dbReference type="EMBL" id="MFC0529780.1"/>
    </source>
</evidence>